<dbReference type="InterPro" id="IPR001296">
    <property type="entry name" value="Glyco_trans_1"/>
</dbReference>
<gene>
    <name evidence="3" type="ordered locus">amb1083</name>
</gene>
<evidence type="ECO:0000259" key="2">
    <source>
        <dbReference type="Pfam" id="PF00534"/>
    </source>
</evidence>
<reference evidence="3 4" key="1">
    <citation type="journal article" date="2005" name="DNA Res.">
        <title>Complete genome sequence of the facultative anaerobic magnetotactic bacterium Magnetospirillum sp. strain AMB-1.</title>
        <authorList>
            <person name="Matsunaga T."/>
            <person name="Okamura Y."/>
            <person name="Fukuda Y."/>
            <person name="Wahyudi A.T."/>
            <person name="Murase Y."/>
            <person name="Takeyama H."/>
        </authorList>
    </citation>
    <scope>NUCLEOTIDE SEQUENCE [LARGE SCALE GENOMIC DNA]</scope>
    <source>
        <strain evidence="4">ATCC 700264 / AMB-1</strain>
    </source>
</reference>
<dbReference type="KEGG" id="mag:amb1083"/>
<protein>
    <submittedName>
        <fullName evidence="3">Glycosyltransferase</fullName>
    </submittedName>
</protein>
<feature type="domain" description="Glycosyl transferase family 1" evidence="2">
    <location>
        <begin position="207"/>
        <end position="359"/>
    </location>
</feature>
<dbReference type="HOGENOM" id="CLU_488177_0_0_5"/>
<proteinExistence type="predicted"/>
<dbReference type="STRING" id="342108.amb1083"/>
<sequence length="558" mass="60405">MTADGLREQLIQAPVQVIVDFVPVMPGGENGEAQQVALGLLEGLMALQPQWTFHVLVNSLALDYVGEFAPAANVICVRDSGGPVHIELPELPGRQVGHVVLCPFSGPTYHSRALPLVSVIHDLLFALYPQYFLPEEESERRRNLRYTREFSDLAVCVSDHVRQTVIEAAEFPAERVRTIRTRLAPRLAPVRSTAILDHLGLRAQGYLVYPADTGLHKNHEMLLTALGIYRCRHPKSDLVLVCCGVGDNARAKEVKAAAVSMGLSVLFLGHLNGEDLSALISNSLALIFPSLVEEYGTALREAMALGAPVLCSNGAGLSEIVGDASLAFDARNPNEIAAAIERCEQDPALREELRQKGLEWVGAAGSLADAVRGYRDVMVDAMIGRGVTVDRLPRICAPEWRVGTVLDLTLPDSRSFLLAGWWSTEGHGIWLKDECSEIRFEADDTREALVLTMEITPFMVHGLPTAYPLGIVLNDRPLATLTVGMPGRIVVPVPAEVWNAARIKTLCLRPRGGRTPASLGVNADTRRLSVAIRTLAFLHERASGVSAVPGDPGASPPA</sequence>
<dbReference type="AlphaFoldDB" id="Q2W8D8"/>
<dbReference type="Gene3D" id="3.40.50.2000">
    <property type="entry name" value="Glycogen Phosphorylase B"/>
    <property type="match status" value="1"/>
</dbReference>
<organism evidence="3 4">
    <name type="scientific">Paramagnetospirillum magneticum (strain ATCC 700264 / AMB-1)</name>
    <name type="common">Magnetospirillum magneticum</name>
    <dbReference type="NCBI Taxonomy" id="342108"/>
    <lineage>
        <taxon>Bacteria</taxon>
        <taxon>Pseudomonadati</taxon>
        <taxon>Pseudomonadota</taxon>
        <taxon>Alphaproteobacteria</taxon>
        <taxon>Rhodospirillales</taxon>
        <taxon>Magnetospirillaceae</taxon>
        <taxon>Paramagnetospirillum</taxon>
    </lineage>
</organism>
<accession>Q2W8D8</accession>
<dbReference type="SUPFAM" id="SSF53756">
    <property type="entry name" value="UDP-Glycosyltransferase/glycogen phosphorylase"/>
    <property type="match status" value="1"/>
</dbReference>
<dbReference type="RefSeq" id="WP_011383496.1">
    <property type="nucleotide sequence ID" value="NC_007626.1"/>
</dbReference>
<keyword evidence="4" id="KW-1185">Reference proteome</keyword>
<name>Q2W8D8_PARM1</name>
<dbReference type="GO" id="GO:0016757">
    <property type="term" value="F:glycosyltransferase activity"/>
    <property type="evidence" value="ECO:0007669"/>
    <property type="project" value="InterPro"/>
</dbReference>
<dbReference type="OrthoDB" id="9790710at2"/>
<dbReference type="Pfam" id="PF00534">
    <property type="entry name" value="Glycos_transf_1"/>
    <property type="match status" value="1"/>
</dbReference>
<dbReference type="PANTHER" id="PTHR46401:SF2">
    <property type="entry name" value="GLYCOSYLTRANSFERASE WBBK-RELATED"/>
    <property type="match status" value="1"/>
</dbReference>
<dbReference type="EMBL" id="AP007255">
    <property type="protein sequence ID" value="BAE49887.1"/>
    <property type="molecule type" value="Genomic_DNA"/>
</dbReference>
<dbReference type="CDD" id="cd03809">
    <property type="entry name" value="GT4_MtfB-like"/>
    <property type="match status" value="1"/>
</dbReference>
<dbReference type="CAZy" id="GT4">
    <property type="family name" value="Glycosyltransferase Family 4"/>
</dbReference>
<dbReference type="Proteomes" id="UP000007058">
    <property type="component" value="Chromosome"/>
</dbReference>
<dbReference type="PANTHER" id="PTHR46401">
    <property type="entry name" value="GLYCOSYLTRANSFERASE WBBK-RELATED"/>
    <property type="match status" value="1"/>
</dbReference>
<evidence type="ECO:0000313" key="4">
    <source>
        <dbReference type="Proteomes" id="UP000007058"/>
    </source>
</evidence>
<evidence type="ECO:0000313" key="3">
    <source>
        <dbReference type="EMBL" id="BAE49887.1"/>
    </source>
</evidence>
<keyword evidence="1" id="KW-0808">Transferase</keyword>
<evidence type="ECO:0000256" key="1">
    <source>
        <dbReference type="ARBA" id="ARBA00022679"/>
    </source>
</evidence>